<evidence type="ECO:0000259" key="9">
    <source>
        <dbReference type="PROSITE" id="PS51294"/>
    </source>
</evidence>
<evidence type="ECO:0000259" key="8">
    <source>
        <dbReference type="PROSITE" id="PS50090"/>
    </source>
</evidence>
<organism evidence="10 11">
    <name type="scientific">Hibiscus syriacus</name>
    <name type="common">Rose of Sharon</name>
    <dbReference type="NCBI Taxonomy" id="106335"/>
    <lineage>
        <taxon>Eukaryota</taxon>
        <taxon>Viridiplantae</taxon>
        <taxon>Streptophyta</taxon>
        <taxon>Embryophyta</taxon>
        <taxon>Tracheophyta</taxon>
        <taxon>Spermatophyta</taxon>
        <taxon>Magnoliopsida</taxon>
        <taxon>eudicotyledons</taxon>
        <taxon>Gunneridae</taxon>
        <taxon>Pentapetalae</taxon>
        <taxon>rosids</taxon>
        <taxon>malvids</taxon>
        <taxon>Malvales</taxon>
        <taxon>Malvaceae</taxon>
        <taxon>Malvoideae</taxon>
        <taxon>Hibiscus</taxon>
    </lineage>
</organism>
<dbReference type="FunFam" id="1.10.10.60:FF:000001">
    <property type="entry name" value="MYB-related transcription factor"/>
    <property type="match status" value="1"/>
</dbReference>
<feature type="region of interest" description="Disordered" evidence="7">
    <location>
        <begin position="172"/>
        <end position="228"/>
    </location>
</feature>
<feature type="domain" description="Myb-like" evidence="8">
    <location>
        <begin position="82"/>
        <end position="132"/>
    </location>
</feature>
<protein>
    <submittedName>
        <fullName evidence="10">Transcription factor MYB86</fullName>
    </submittedName>
</protein>
<evidence type="ECO:0000313" key="11">
    <source>
        <dbReference type="Proteomes" id="UP000436088"/>
    </source>
</evidence>
<name>A0A6A2ZNP6_HIBSY</name>
<proteinExistence type="predicted"/>
<gene>
    <name evidence="10" type="ORF">F3Y22_tig00110812pilonHSYRG00018</name>
</gene>
<keyword evidence="3" id="KW-0805">Transcription regulation</keyword>
<dbReference type="PROSITE" id="PS51294">
    <property type="entry name" value="HTH_MYB"/>
    <property type="match status" value="2"/>
</dbReference>
<dbReference type="InterPro" id="IPR017930">
    <property type="entry name" value="Myb_dom"/>
</dbReference>
<comment type="subcellular location">
    <subcellularLocation>
        <location evidence="1">Nucleus</location>
    </subcellularLocation>
</comment>
<dbReference type="Gene3D" id="1.10.10.60">
    <property type="entry name" value="Homeodomain-like"/>
    <property type="match status" value="2"/>
</dbReference>
<dbReference type="InterPro" id="IPR009057">
    <property type="entry name" value="Homeodomain-like_sf"/>
</dbReference>
<reference evidence="10" key="1">
    <citation type="submission" date="2019-09" db="EMBL/GenBank/DDBJ databases">
        <title>Draft genome information of white flower Hibiscus syriacus.</title>
        <authorList>
            <person name="Kim Y.-M."/>
        </authorList>
    </citation>
    <scope>NUCLEOTIDE SEQUENCE [LARGE SCALE GENOMIC DNA]</scope>
    <source>
        <strain evidence="10">YM2019G1</strain>
    </source>
</reference>
<feature type="compositionally biased region" description="Polar residues" evidence="7">
    <location>
        <begin position="294"/>
        <end position="304"/>
    </location>
</feature>
<dbReference type="PROSITE" id="PS50090">
    <property type="entry name" value="MYB_LIKE"/>
    <property type="match status" value="2"/>
</dbReference>
<dbReference type="GO" id="GO:0005634">
    <property type="term" value="C:nucleus"/>
    <property type="evidence" value="ECO:0007669"/>
    <property type="project" value="UniProtKB-SubCell"/>
</dbReference>
<evidence type="ECO:0000313" key="10">
    <source>
        <dbReference type="EMBL" id="KAE8693403.1"/>
    </source>
</evidence>
<evidence type="ECO:0000256" key="4">
    <source>
        <dbReference type="ARBA" id="ARBA00023125"/>
    </source>
</evidence>
<dbReference type="CDD" id="cd00167">
    <property type="entry name" value="SANT"/>
    <property type="match status" value="2"/>
</dbReference>
<keyword evidence="5" id="KW-0804">Transcription</keyword>
<keyword evidence="4" id="KW-0238">DNA-binding</keyword>
<keyword evidence="6" id="KW-0539">Nucleus</keyword>
<keyword evidence="11" id="KW-1185">Reference proteome</keyword>
<dbReference type="Proteomes" id="UP000436088">
    <property type="component" value="Unassembled WGS sequence"/>
</dbReference>
<feature type="domain" description="HTH myb-type" evidence="9">
    <location>
        <begin position="82"/>
        <end position="136"/>
    </location>
</feature>
<feature type="domain" description="Myb-like" evidence="8">
    <location>
        <begin position="29"/>
        <end position="81"/>
    </location>
</feature>
<sequence>MMLGGTNGYNNDHHVGAQNNGCGGPNNGGVTLKKGPWTAAEDAILAEYMRTYGEGNWNAVQKNTGLARCGKSCRLRWANHLRPSLKKGAFWPEEERIIVELHATMGNKWARMTTRLPGRTDNEIKNFWNTRVKRRQRQGLPLYPPEIQALHSSSGQRLQPVHRLIPTQFLIYDPQSSTTPPPVHSPSPASTPPPHPSPSTPPPLLLNSPLQSPHAPSFSTSFTSDTTNTTPSSLDFYFQRSSPSLQHPLRYKRFKHDGGHENFMILQPRLGSTQFMSTPDFGYPFKNELPSNQFFAHDGNNSEVTLDPKGDNNYGSSDHNSDHHSSSLNINGNGLLEDLLNEAQGLTDSHEIMGGQSCLVGSSSSSDCLSSDLNAKEEPKQEIMNATKHEDNSNANQSSVAMTVPEWNIDGQSSAVTDENLGFEFELHDQIAPLLHVNTAPGGLGRSSSSHSWDHIFPGIC</sequence>
<feature type="compositionally biased region" description="Low complexity" evidence="7">
    <location>
        <begin position="205"/>
        <end position="228"/>
    </location>
</feature>
<feature type="domain" description="HTH myb-type" evidence="9">
    <location>
        <begin position="29"/>
        <end position="81"/>
    </location>
</feature>
<evidence type="ECO:0000256" key="6">
    <source>
        <dbReference type="ARBA" id="ARBA00023242"/>
    </source>
</evidence>
<evidence type="ECO:0000256" key="2">
    <source>
        <dbReference type="ARBA" id="ARBA00022737"/>
    </source>
</evidence>
<dbReference type="PANTHER" id="PTHR47995:SF18">
    <property type="entry name" value="TRANSCRIPTION FACTOR MYB65"/>
    <property type="match status" value="1"/>
</dbReference>
<feature type="region of interest" description="Disordered" evidence="7">
    <location>
        <begin position="294"/>
        <end position="329"/>
    </location>
</feature>
<dbReference type="PANTHER" id="PTHR47995">
    <property type="entry name" value="TRANSCRIPTION FACTOR MYB33-RELATED"/>
    <property type="match status" value="1"/>
</dbReference>
<evidence type="ECO:0000256" key="7">
    <source>
        <dbReference type="SAM" id="MobiDB-lite"/>
    </source>
</evidence>
<dbReference type="AlphaFoldDB" id="A0A6A2ZNP6"/>
<dbReference type="SMART" id="SM00717">
    <property type="entry name" value="SANT"/>
    <property type="match status" value="2"/>
</dbReference>
<evidence type="ECO:0000256" key="5">
    <source>
        <dbReference type="ARBA" id="ARBA00023163"/>
    </source>
</evidence>
<evidence type="ECO:0000256" key="3">
    <source>
        <dbReference type="ARBA" id="ARBA00023015"/>
    </source>
</evidence>
<dbReference type="GO" id="GO:0003677">
    <property type="term" value="F:DNA binding"/>
    <property type="evidence" value="ECO:0007669"/>
    <property type="project" value="UniProtKB-KW"/>
</dbReference>
<dbReference type="SUPFAM" id="SSF46689">
    <property type="entry name" value="Homeodomain-like"/>
    <property type="match status" value="1"/>
</dbReference>
<dbReference type="Pfam" id="PF00249">
    <property type="entry name" value="Myb_DNA-binding"/>
    <property type="match status" value="2"/>
</dbReference>
<accession>A0A6A2ZNP6</accession>
<evidence type="ECO:0000256" key="1">
    <source>
        <dbReference type="ARBA" id="ARBA00004123"/>
    </source>
</evidence>
<dbReference type="EMBL" id="VEPZ02001119">
    <property type="protein sequence ID" value="KAE8693403.1"/>
    <property type="molecule type" value="Genomic_DNA"/>
</dbReference>
<feature type="compositionally biased region" description="Pro residues" evidence="7">
    <location>
        <begin position="179"/>
        <end position="204"/>
    </location>
</feature>
<keyword evidence="2" id="KW-0677">Repeat</keyword>
<dbReference type="InterPro" id="IPR001005">
    <property type="entry name" value="SANT/Myb"/>
</dbReference>
<comment type="caution">
    <text evidence="10">The sequence shown here is derived from an EMBL/GenBank/DDBJ whole genome shotgun (WGS) entry which is preliminary data.</text>
</comment>